<dbReference type="FunFam" id="3.40.50.300:FF:000385">
    <property type="entry name" value="Structural maintenance of chromosomes 2"/>
    <property type="match status" value="1"/>
</dbReference>
<dbReference type="Gene3D" id="1.20.1060.20">
    <property type="match status" value="1"/>
</dbReference>
<feature type="coiled-coil region" evidence="2">
    <location>
        <begin position="117"/>
        <end position="299"/>
    </location>
</feature>
<dbReference type="AlphaFoldDB" id="A0A4Y7STJ5"/>
<dbReference type="OrthoDB" id="10255539at2759"/>
<reference evidence="5 6" key="1">
    <citation type="journal article" date="2019" name="Nat. Ecol. Evol.">
        <title>Megaphylogeny resolves global patterns of mushroom evolution.</title>
        <authorList>
            <person name="Varga T."/>
            <person name="Krizsan K."/>
            <person name="Foldi C."/>
            <person name="Dima B."/>
            <person name="Sanchez-Garcia M."/>
            <person name="Sanchez-Ramirez S."/>
            <person name="Szollosi G.J."/>
            <person name="Szarkandi J.G."/>
            <person name="Papp V."/>
            <person name="Albert L."/>
            <person name="Andreopoulos W."/>
            <person name="Angelini C."/>
            <person name="Antonin V."/>
            <person name="Barry K.W."/>
            <person name="Bougher N.L."/>
            <person name="Buchanan P."/>
            <person name="Buyck B."/>
            <person name="Bense V."/>
            <person name="Catcheside P."/>
            <person name="Chovatia M."/>
            <person name="Cooper J."/>
            <person name="Damon W."/>
            <person name="Desjardin D."/>
            <person name="Finy P."/>
            <person name="Geml J."/>
            <person name="Haridas S."/>
            <person name="Hughes K."/>
            <person name="Justo A."/>
            <person name="Karasinski D."/>
            <person name="Kautmanova I."/>
            <person name="Kiss B."/>
            <person name="Kocsube S."/>
            <person name="Kotiranta H."/>
            <person name="LaButti K.M."/>
            <person name="Lechner B.E."/>
            <person name="Liimatainen K."/>
            <person name="Lipzen A."/>
            <person name="Lukacs Z."/>
            <person name="Mihaltcheva S."/>
            <person name="Morgado L.N."/>
            <person name="Niskanen T."/>
            <person name="Noordeloos M.E."/>
            <person name="Ohm R.A."/>
            <person name="Ortiz-Santana B."/>
            <person name="Ovrebo C."/>
            <person name="Racz N."/>
            <person name="Riley R."/>
            <person name="Savchenko A."/>
            <person name="Shiryaev A."/>
            <person name="Soop K."/>
            <person name="Spirin V."/>
            <person name="Szebenyi C."/>
            <person name="Tomsovsky M."/>
            <person name="Tulloss R.E."/>
            <person name="Uehling J."/>
            <person name="Grigoriev I.V."/>
            <person name="Vagvolgyi C."/>
            <person name="Papp T."/>
            <person name="Martin F.M."/>
            <person name="Miettinen O."/>
            <person name="Hibbett D.S."/>
            <person name="Nagy L.G."/>
        </authorList>
    </citation>
    <scope>NUCLEOTIDE SEQUENCE [LARGE SCALE GENOMIC DNA]</scope>
    <source>
        <strain evidence="5 6">FP101781</strain>
    </source>
</reference>
<comment type="caution">
    <text evidence="5">The sequence shown here is derived from an EMBL/GenBank/DDBJ whole genome shotgun (WGS) entry which is preliminary data.</text>
</comment>
<evidence type="ECO:0000256" key="3">
    <source>
        <dbReference type="SAM" id="MobiDB-lite"/>
    </source>
</evidence>
<dbReference type="Proteomes" id="UP000298030">
    <property type="component" value="Unassembled WGS sequence"/>
</dbReference>
<dbReference type="SUPFAM" id="SSF75553">
    <property type="entry name" value="Smc hinge domain"/>
    <property type="match status" value="1"/>
</dbReference>
<feature type="region of interest" description="Disordered" evidence="3">
    <location>
        <begin position="1118"/>
        <end position="1141"/>
    </location>
</feature>
<dbReference type="InterPro" id="IPR024704">
    <property type="entry name" value="SMC"/>
</dbReference>
<dbReference type="PANTHER" id="PTHR43977">
    <property type="entry name" value="STRUCTURAL MAINTENANCE OF CHROMOSOMES PROTEIN 3"/>
    <property type="match status" value="1"/>
</dbReference>
<organism evidence="5 6">
    <name type="scientific">Coprinellus micaceus</name>
    <name type="common">Glistening ink-cap mushroom</name>
    <name type="synonym">Coprinus micaceus</name>
    <dbReference type="NCBI Taxonomy" id="71717"/>
    <lineage>
        <taxon>Eukaryota</taxon>
        <taxon>Fungi</taxon>
        <taxon>Dikarya</taxon>
        <taxon>Basidiomycota</taxon>
        <taxon>Agaricomycotina</taxon>
        <taxon>Agaricomycetes</taxon>
        <taxon>Agaricomycetidae</taxon>
        <taxon>Agaricales</taxon>
        <taxon>Agaricineae</taxon>
        <taxon>Psathyrellaceae</taxon>
        <taxon>Coprinellus</taxon>
    </lineage>
</organism>
<feature type="coiled-coil region" evidence="2">
    <location>
        <begin position="363"/>
        <end position="397"/>
    </location>
</feature>
<evidence type="ECO:0000313" key="5">
    <source>
        <dbReference type="EMBL" id="TEB24968.1"/>
    </source>
</evidence>
<dbReference type="STRING" id="71717.A0A4Y7STJ5"/>
<keyword evidence="6" id="KW-1185">Reference proteome</keyword>
<dbReference type="EMBL" id="QPFP01000061">
    <property type="protein sequence ID" value="TEB24968.1"/>
    <property type="molecule type" value="Genomic_DNA"/>
</dbReference>
<evidence type="ECO:0000313" key="6">
    <source>
        <dbReference type="Proteomes" id="UP000298030"/>
    </source>
</evidence>
<gene>
    <name evidence="5" type="ORF">FA13DRAFT_1738778</name>
</gene>
<dbReference type="InterPro" id="IPR003395">
    <property type="entry name" value="RecF/RecN/SMC_N"/>
</dbReference>
<accession>A0A4Y7STJ5</accession>
<dbReference type="GO" id="GO:0005524">
    <property type="term" value="F:ATP binding"/>
    <property type="evidence" value="ECO:0007669"/>
    <property type="project" value="InterPro"/>
</dbReference>
<dbReference type="Gene3D" id="1.10.287.1490">
    <property type="match status" value="1"/>
</dbReference>
<feature type="domain" description="SMC hinge" evidence="4">
    <location>
        <begin position="460"/>
        <end position="581"/>
    </location>
</feature>
<evidence type="ECO:0000256" key="1">
    <source>
        <dbReference type="ARBA" id="ARBA00023054"/>
    </source>
</evidence>
<dbReference type="GO" id="GO:0005694">
    <property type="term" value="C:chromosome"/>
    <property type="evidence" value="ECO:0007669"/>
    <property type="project" value="InterPro"/>
</dbReference>
<protein>
    <submittedName>
        <fullName evidence="5">Nuclear condensin complex protein</fullName>
    </submittedName>
</protein>
<evidence type="ECO:0000256" key="2">
    <source>
        <dbReference type="SAM" id="Coils"/>
    </source>
</evidence>
<dbReference type="Pfam" id="PF02463">
    <property type="entry name" value="SMC_N"/>
    <property type="match status" value="1"/>
</dbReference>
<proteinExistence type="predicted"/>
<feature type="compositionally biased region" description="Basic residues" evidence="3">
    <location>
        <begin position="1132"/>
        <end position="1141"/>
    </location>
</feature>
<dbReference type="Pfam" id="PF06470">
    <property type="entry name" value="SMC_hinge"/>
    <property type="match status" value="1"/>
</dbReference>
<dbReference type="SUPFAM" id="SSF52540">
    <property type="entry name" value="P-loop containing nucleoside triphosphate hydrolases"/>
    <property type="match status" value="1"/>
</dbReference>
<sequence length="1141" mass="129500">MSTMRAANQQDLIYKRVVTIVFDNSDPAKSPDGFQQHKQITVTRQISMPNNTKYLLNGHKAQQQQILNLFQSVQLNINNPNFVIMQGRITKVLNMRPQEILGMVEEAAGTRMFEDRKEKALKTIKKKEKRVQEITTDLENEIKPKLEKLRSEKRKFIEYQKAIKELEHIGRKIKAWDWTLAQERVEKKGEEIEAKEREIKELEGEKKSALKEIKASEKAMETVQAQRTAEISKGGKLKKLQEKVDTLEKDVVKYKTQAEIKEDSVAQEEAKGKALVQELENLESAVSEKKQDVSKLDVAFKEIRDAHTRLEEKTKSDEELLQTLLTGLGGSNNSGGGYMGQLAEAKTRLQQAATEEKAANFKLGVAKGELKELERRMKDLESQAADNRTTLAKMEKAVKDRTRDLENLNWSGKKEKEFVERLNIARQAVRQLADRRERVKQTLSRLNFEYNDPHPGFDRRNVKGFAAQLIKIEEKNYDKVQALEIVAGGRLYNVVVQNEKIGSDLLKNGNLRKRVTLIPLNKIQPRTIDQGKLKTAERLAPGNVRTAISLVDYDADVARAIEFVFGDTLICDTADIANKVTFHPQVMTKSVTVEGDVYDPSGTMTGGSAPAGQRVLVEVQELLKVEAAWNEARGRLAELEKEEERMRRPREQWKSVTDDLEMLNHKLKLLTEQVEGSNASRIAMEVGEAKTNIANLESTVKAAQKKQEEAKAEAKKLEKDMAEFDNNKEGKIDELKASIKKQRANEQKHATVVKAKQKEVSTAKLELEQIEGEYVEKQNELEEAKESVKALRAELAAIQKKVADSEAAYDRHNAELEDELAALKRFDNELKALERAIKDKKESIDQAELRMGEVTHEISNLEKDKQAAENQIAHLEKQNEWIVDDKHLFGKANGLYDFSGDMNVLLERRKELQDAQNGRKKKINHKVMNVIESVEKREAELVKNLQTVNKDKEKIEETIEELDQYKRAALEKTWEKVNKDFGGIFGELLPGNFAKLQPPEGQDLMDGLEVKVRLGTVWKQSLTELSGGQRSLIALSLIMALLQFKPAPMYILDEIDAALDLSHTQHIGQLFRTRFKGSQFIVVSLKEGLFTNANVLFRARFRDGTSIVERTAQRSASALYTNGEGDEEEGRRRRGARIGGS</sequence>
<dbReference type="Gene3D" id="3.30.70.1620">
    <property type="match status" value="1"/>
</dbReference>
<dbReference type="GO" id="GO:0007059">
    <property type="term" value="P:chromosome segregation"/>
    <property type="evidence" value="ECO:0007669"/>
    <property type="project" value="UniProtKB-ARBA"/>
</dbReference>
<feature type="coiled-coil region" evidence="2">
    <location>
        <begin position="422"/>
        <end position="449"/>
    </location>
</feature>
<keyword evidence="1 2" id="KW-0175">Coiled coil</keyword>
<dbReference type="PIRSF" id="PIRSF005719">
    <property type="entry name" value="SMC"/>
    <property type="match status" value="1"/>
</dbReference>
<feature type="coiled-coil region" evidence="2">
    <location>
        <begin position="931"/>
        <end position="972"/>
    </location>
</feature>
<name>A0A4Y7STJ5_COPMI</name>
<dbReference type="SUPFAM" id="SSF57997">
    <property type="entry name" value="Tropomyosin"/>
    <property type="match status" value="1"/>
</dbReference>
<dbReference type="GO" id="GO:0051276">
    <property type="term" value="P:chromosome organization"/>
    <property type="evidence" value="ECO:0007669"/>
    <property type="project" value="InterPro"/>
</dbReference>
<dbReference type="GO" id="GO:0016887">
    <property type="term" value="F:ATP hydrolysis activity"/>
    <property type="evidence" value="ECO:0007669"/>
    <property type="project" value="InterPro"/>
</dbReference>
<evidence type="ECO:0000259" key="4">
    <source>
        <dbReference type="SMART" id="SM00968"/>
    </source>
</evidence>
<feature type="coiled-coil region" evidence="2">
    <location>
        <begin position="686"/>
        <end position="885"/>
    </location>
</feature>
<dbReference type="Gene3D" id="3.40.50.300">
    <property type="entry name" value="P-loop containing nucleotide triphosphate hydrolases"/>
    <property type="match status" value="2"/>
</dbReference>
<dbReference type="InterPro" id="IPR027417">
    <property type="entry name" value="P-loop_NTPase"/>
</dbReference>
<dbReference type="InterPro" id="IPR036277">
    <property type="entry name" value="SMC_hinge_sf"/>
</dbReference>
<dbReference type="InterPro" id="IPR010935">
    <property type="entry name" value="SMC_hinge"/>
</dbReference>
<dbReference type="SMART" id="SM00968">
    <property type="entry name" value="SMC_hinge"/>
    <property type="match status" value="1"/>
</dbReference>